<sequence>MSVPRRLPAYPEPTRASAVGGYQPIPRNRKKIAATRRVRRHRLPGNQTTGHSQTDVLRPRGPRRTKGSCRPARGCRCVGAGLSVSARAMNARGIESGPALPTYSIYRDHDARRPRAQTTMRELVAMSRAPSARDCKSRAELITPFSDFAKVKAAAEPAQFALLIVDHDDNRSLAEIKALYRAWGCGLLIYATAHHNWPKGDKPPAPRWWGVIPLSRAVDADAWLSMREALTALVGCDPAAARIQQGFYAPGLIGTCPKYTSLDATDRASPDSMDSDAPLLREIAVHLADKAGPATKGGARKQPHRKAPTMRLL</sequence>
<dbReference type="AlphaFoldDB" id="A0A4R2L3R4"/>
<reference evidence="2 3" key="1">
    <citation type="submission" date="2019-03" db="EMBL/GenBank/DDBJ databases">
        <title>Genomic Encyclopedia of Type Strains, Phase IV (KMG-IV): sequencing the most valuable type-strain genomes for metagenomic binning, comparative biology and taxonomic classification.</title>
        <authorList>
            <person name="Goeker M."/>
        </authorList>
    </citation>
    <scope>NUCLEOTIDE SEQUENCE [LARGE SCALE GENOMIC DNA]</scope>
    <source>
        <strain evidence="2 3">DSM 23344</strain>
    </source>
</reference>
<protein>
    <submittedName>
        <fullName evidence="2">Uncharacterized protein</fullName>
    </submittedName>
</protein>
<feature type="compositionally biased region" description="Polar residues" evidence="1">
    <location>
        <begin position="45"/>
        <end position="55"/>
    </location>
</feature>
<evidence type="ECO:0000313" key="2">
    <source>
        <dbReference type="EMBL" id="TCO73765.1"/>
    </source>
</evidence>
<evidence type="ECO:0000256" key="1">
    <source>
        <dbReference type="SAM" id="MobiDB-lite"/>
    </source>
</evidence>
<dbReference type="EMBL" id="SLWX01000015">
    <property type="protein sequence ID" value="TCO73765.1"/>
    <property type="molecule type" value="Genomic_DNA"/>
</dbReference>
<feature type="region of interest" description="Disordered" evidence="1">
    <location>
        <begin position="44"/>
        <end position="71"/>
    </location>
</feature>
<organism evidence="2 3">
    <name type="scientific">Chromatocurvus halotolerans</name>
    <dbReference type="NCBI Taxonomy" id="1132028"/>
    <lineage>
        <taxon>Bacteria</taxon>
        <taxon>Pseudomonadati</taxon>
        <taxon>Pseudomonadota</taxon>
        <taxon>Gammaproteobacteria</taxon>
        <taxon>Cellvibrionales</taxon>
        <taxon>Halieaceae</taxon>
        <taxon>Chromatocurvus</taxon>
    </lineage>
</organism>
<feature type="compositionally biased region" description="Basic residues" evidence="1">
    <location>
        <begin position="298"/>
        <end position="313"/>
    </location>
</feature>
<accession>A0A4R2L3R4</accession>
<comment type="caution">
    <text evidence="2">The sequence shown here is derived from an EMBL/GenBank/DDBJ whole genome shotgun (WGS) entry which is preliminary data.</text>
</comment>
<name>A0A4R2L3R4_9GAMM</name>
<gene>
    <name evidence="2" type="ORF">EV688_11582</name>
</gene>
<evidence type="ECO:0000313" key="3">
    <source>
        <dbReference type="Proteomes" id="UP000294980"/>
    </source>
</evidence>
<dbReference type="Proteomes" id="UP000294980">
    <property type="component" value="Unassembled WGS sequence"/>
</dbReference>
<feature type="region of interest" description="Disordered" evidence="1">
    <location>
        <begin position="291"/>
        <end position="313"/>
    </location>
</feature>
<keyword evidence="3" id="KW-1185">Reference proteome</keyword>
<feature type="region of interest" description="Disordered" evidence="1">
    <location>
        <begin position="1"/>
        <end position="23"/>
    </location>
</feature>
<proteinExistence type="predicted"/>